<organism evidence="9 10">
    <name type="scientific">Symbiochloris irregularis</name>
    <dbReference type="NCBI Taxonomy" id="706552"/>
    <lineage>
        <taxon>Eukaryota</taxon>
        <taxon>Viridiplantae</taxon>
        <taxon>Chlorophyta</taxon>
        <taxon>core chlorophytes</taxon>
        <taxon>Trebouxiophyceae</taxon>
        <taxon>Trebouxiales</taxon>
        <taxon>Trebouxiaceae</taxon>
        <taxon>Symbiochloris</taxon>
    </lineage>
</organism>
<dbReference type="PROSITE" id="PS00138">
    <property type="entry name" value="SUBTILASE_SER"/>
    <property type="match status" value="1"/>
</dbReference>
<feature type="signal peptide" evidence="6">
    <location>
        <begin position="1"/>
        <end position="40"/>
    </location>
</feature>
<dbReference type="PANTHER" id="PTHR43399">
    <property type="entry name" value="SUBTILISIN-RELATED"/>
    <property type="match status" value="1"/>
</dbReference>
<keyword evidence="10" id="KW-1185">Reference proteome</keyword>
<feature type="domain" description="Peptidase S8/S53" evidence="7">
    <location>
        <begin position="244"/>
        <end position="680"/>
    </location>
</feature>
<dbReference type="InterPro" id="IPR000209">
    <property type="entry name" value="Peptidase_S8/S53_dom"/>
</dbReference>
<reference evidence="9 10" key="1">
    <citation type="journal article" date="2024" name="Nat. Commun.">
        <title>Phylogenomics reveals the evolutionary origins of lichenization in chlorophyte algae.</title>
        <authorList>
            <person name="Puginier C."/>
            <person name="Libourel C."/>
            <person name="Otte J."/>
            <person name="Skaloud P."/>
            <person name="Haon M."/>
            <person name="Grisel S."/>
            <person name="Petersen M."/>
            <person name="Berrin J.G."/>
            <person name="Delaux P.M."/>
            <person name="Dal Grande F."/>
            <person name="Keller J."/>
        </authorList>
    </citation>
    <scope>NUCLEOTIDE SEQUENCE [LARGE SCALE GENOMIC DNA]</scope>
    <source>
        <strain evidence="9 10">SAG 2036</strain>
    </source>
</reference>
<feature type="chain" id="PRO_5043766272" description="Subtilisin" evidence="6">
    <location>
        <begin position="41"/>
        <end position="1364"/>
    </location>
</feature>
<keyword evidence="1 5" id="KW-0645">Protease</keyword>
<sequence length="1364" mass="143132">MSALSRRIKPSRPPRGLVWRLLSPYLYLAILVATGTGVAADEETAAAAVRVHLRTGILHIPHFSNRSWAHVRQRSLVEGASSSCNELQCSFEQLLVTLAPTAVEGSSRLSAVVQDAGGYICGYVPDHTYRVVLPPSQQHAVASLSDVISIQPYDASMKVAPDSTVAATHRVIASVPLPLVQAVVESAASQRLVHWVAPVPRILSSNYLATGLAQTSIAGQINSTTSYAINSPATHWFWNAGIQGQNMIVGMGDTGVDVFQCFFVDSRFSQAAFSSQLLVEPGTNIPYFDSTTHRKVRYYRAYIDNVDANGHGSHCAGSALGYPETGGPANWSDWSGSAPQAKIAFTDLGSGTSGSISVPSNLVAQYFPYPYARGARVHSDSWGTSSVVAYDSLAADFDEFSNQNQDFLPVVAAGNFGYEDIDSTVTSPAIAKNTISVGAGLTAAYALEVESEQVLTDADVLQMNSTGGLPGSSADGTVLYKVMQADYGVTFNSLTGTGASLPLIAAPRTNANGCSMYPKGTSLAGAAVLTLRGNCSFAVKTANAQMAGAAAVLITNNVNTGYFRMSQVSFNGPLTIPTGSLPLNSANFLYNALQRGSTLNVTFQNYTLPTTRYDSIAFFSSIGPTADGRYKPDMIAPGTTLSSKAAPVPGTPSCTLALDRGTSMATPIVAGSVALVRQYFVTGFYPSGTQNSANGFNPSGALKKAVLLGGAAQMEGIAPSNNAQYDGVPLDPTPSSRQGYGRINMAASLPLANNPSATGYDQYLNLQVVDWKPFVIRTQVDQYCVQAAGGPITITLVWADPPADVTAAQALVNDLDLTVHADSLSGYSLRGNGAPGGDHVNNVEQVNLPYTTSGLVVITVSATSLPMAPQNYSLVVQGAFTGQLASRYNPGWNGLVTSNCQLPVAAITSYPPVISNYSSVVMVFNSSTLPPNGFQCSLLGSQGQTSPSPLYNWRSCVSPVTLTGLADGRYLFQVRATGYITQDSRIFTLDRVAPKTTISNALVNQAGNQRSAAFQFQATDLVSVSYMCQLSSSGSQGIIQGVNMVGDWEPCLSPAIFSSLSSGNWSFRVMATDAAGNVERGPYASYNWTVSLTPGYPVMASNNSVVTSTMTYFSFGSSATSGRRLNAAVYFSCTLNVFDGQQFSSYLGPSTCFSPAIYSYLGTGLYQFSVAVASGLPGEGASSQGSAVAPAGFSPCVSPTSYKSLSDGNYVFLVQAVAASGASGPPARAAFVVDTTPPQATNVTFTSITPSGSGTPTSAVNGPSATIKQVYSLKPTFLVSWAITDGPLGSGVNRSYCYFGAQTDVTSQVQATVMTRVAGPLCSSTNQRQYLLTAPQSAFQIVAFDNANNIGPHHMLRDSAGMKS</sequence>
<evidence type="ECO:0000256" key="3">
    <source>
        <dbReference type="ARBA" id="ARBA00022825"/>
    </source>
</evidence>
<gene>
    <name evidence="9" type="ORF">WJX73_006174</name>
</gene>
<dbReference type="InterPro" id="IPR022398">
    <property type="entry name" value="Peptidase_S8_His-AS"/>
</dbReference>
<dbReference type="Pfam" id="PF02225">
    <property type="entry name" value="PA"/>
    <property type="match status" value="1"/>
</dbReference>
<feature type="active site" description="Charge relay system" evidence="4 5">
    <location>
        <position position="311"/>
    </location>
</feature>
<protein>
    <recommendedName>
        <fullName evidence="11">Subtilisin</fullName>
    </recommendedName>
</protein>
<dbReference type="Gene3D" id="3.40.50.200">
    <property type="entry name" value="Peptidase S8/S53 domain"/>
    <property type="match status" value="2"/>
</dbReference>
<evidence type="ECO:0008006" key="11">
    <source>
        <dbReference type="Google" id="ProtNLM"/>
    </source>
</evidence>
<feature type="active site" description="Charge relay system" evidence="4 5">
    <location>
        <position position="663"/>
    </location>
</feature>
<dbReference type="Pfam" id="PF00082">
    <property type="entry name" value="Peptidase_S8"/>
    <property type="match status" value="1"/>
</dbReference>
<dbReference type="GO" id="GO:0004252">
    <property type="term" value="F:serine-type endopeptidase activity"/>
    <property type="evidence" value="ECO:0007669"/>
    <property type="project" value="UniProtKB-UniRule"/>
</dbReference>
<keyword evidence="2 5" id="KW-0378">Hydrolase</keyword>
<dbReference type="InterPro" id="IPR003137">
    <property type="entry name" value="PA_domain"/>
</dbReference>
<feature type="domain" description="PA" evidence="8">
    <location>
        <begin position="501"/>
        <end position="582"/>
    </location>
</feature>
<accession>A0AAW1Q3X4</accession>
<evidence type="ECO:0000313" key="10">
    <source>
        <dbReference type="Proteomes" id="UP001465755"/>
    </source>
</evidence>
<dbReference type="PRINTS" id="PR00723">
    <property type="entry name" value="SUBTILISIN"/>
</dbReference>
<evidence type="ECO:0000256" key="2">
    <source>
        <dbReference type="ARBA" id="ARBA00022801"/>
    </source>
</evidence>
<dbReference type="InterPro" id="IPR051048">
    <property type="entry name" value="Peptidase_S8/S53_subtilisin"/>
</dbReference>
<dbReference type="EMBL" id="JALJOQ010000001">
    <property type="protein sequence ID" value="KAK9815059.1"/>
    <property type="molecule type" value="Genomic_DNA"/>
</dbReference>
<name>A0AAW1Q3X4_9CHLO</name>
<dbReference type="Gene3D" id="2.60.120.380">
    <property type="match status" value="1"/>
</dbReference>
<keyword evidence="6" id="KW-0732">Signal</keyword>
<feature type="active site" description="Charge relay system" evidence="4 5">
    <location>
        <position position="253"/>
    </location>
</feature>
<dbReference type="InterPro" id="IPR046450">
    <property type="entry name" value="PA_dom_sf"/>
</dbReference>
<comment type="caution">
    <text evidence="9">The sequence shown here is derived from an EMBL/GenBank/DDBJ whole genome shotgun (WGS) entry which is preliminary data.</text>
</comment>
<evidence type="ECO:0000256" key="4">
    <source>
        <dbReference type="PIRSR" id="PIRSR615500-1"/>
    </source>
</evidence>
<evidence type="ECO:0000256" key="5">
    <source>
        <dbReference type="PROSITE-ProRule" id="PRU01240"/>
    </source>
</evidence>
<dbReference type="SUPFAM" id="SSF49785">
    <property type="entry name" value="Galactose-binding domain-like"/>
    <property type="match status" value="1"/>
</dbReference>
<dbReference type="PANTHER" id="PTHR43399:SF5">
    <property type="entry name" value="PEPTIDASE S8 FAMILY WITH PROTEASE-ASSOCIATED DOMAIN"/>
    <property type="match status" value="1"/>
</dbReference>
<dbReference type="SUPFAM" id="SSF52025">
    <property type="entry name" value="PA domain"/>
    <property type="match status" value="1"/>
</dbReference>
<dbReference type="SUPFAM" id="SSF52743">
    <property type="entry name" value="Subtilisin-like"/>
    <property type="match status" value="1"/>
</dbReference>
<evidence type="ECO:0000259" key="7">
    <source>
        <dbReference type="Pfam" id="PF00082"/>
    </source>
</evidence>
<keyword evidence="3 5" id="KW-0720">Serine protease</keyword>
<dbReference type="CDD" id="cd04842">
    <property type="entry name" value="Peptidases_S8_Kp43_protease"/>
    <property type="match status" value="1"/>
</dbReference>
<proteinExistence type="inferred from homology"/>
<dbReference type="InterPro" id="IPR034058">
    <property type="entry name" value="TagA/B/C/D_pept_dom"/>
</dbReference>
<dbReference type="PROSITE" id="PS00137">
    <property type="entry name" value="SUBTILASE_HIS"/>
    <property type="match status" value="1"/>
</dbReference>
<dbReference type="InterPro" id="IPR015500">
    <property type="entry name" value="Peptidase_S8_subtilisin-rel"/>
</dbReference>
<dbReference type="InterPro" id="IPR008979">
    <property type="entry name" value="Galactose-bd-like_sf"/>
</dbReference>
<dbReference type="GO" id="GO:0006508">
    <property type="term" value="P:proteolysis"/>
    <property type="evidence" value="ECO:0007669"/>
    <property type="project" value="UniProtKB-KW"/>
</dbReference>
<dbReference type="InterPro" id="IPR023828">
    <property type="entry name" value="Peptidase_S8_Ser-AS"/>
</dbReference>
<evidence type="ECO:0000256" key="1">
    <source>
        <dbReference type="ARBA" id="ARBA00022670"/>
    </source>
</evidence>
<comment type="similarity">
    <text evidence="5">Belongs to the peptidase S8 family.</text>
</comment>
<evidence type="ECO:0000313" key="9">
    <source>
        <dbReference type="EMBL" id="KAK9815059.1"/>
    </source>
</evidence>
<dbReference type="Proteomes" id="UP001465755">
    <property type="component" value="Unassembled WGS sequence"/>
</dbReference>
<evidence type="ECO:0000256" key="6">
    <source>
        <dbReference type="SAM" id="SignalP"/>
    </source>
</evidence>
<dbReference type="InterPro" id="IPR036852">
    <property type="entry name" value="Peptidase_S8/S53_dom_sf"/>
</dbReference>
<dbReference type="PROSITE" id="PS51892">
    <property type="entry name" value="SUBTILASE"/>
    <property type="match status" value="1"/>
</dbReference>
<evidence type="ECO:0000259" key="8">
    <source>
        <dbReference type="Pfam" id="PF02225"/>
    </source>
</evidence>